<dbReference type="Proteomes" id="UP000050525">
    <property type="component" value="Unassembled WGS sequence"/>
</dbReference>
<dbReference type="AlphaFoldDB" id="A0A151NMI0"/>
<evidence type="ECO:0000313" key="2">
    <source>
        <dbReference type="Proteomes" id="UP000050525"/>
    </source>
</evidence>
<protein>
    <submittedName>
        <fullName evidence="1">Sperm-tail PG-rich repeat-containing protein 2 isoform D</fullName>
    </submittedName>
</protein>
<dbReference type="EMBL" id="AKHW03002540">
    <property type="protein sequence ID" value="KYO37998.1"/>
    <property type="molecule type" value="Genomic_DNA"/>
</dbReference>
<comment type="caution">
    <text evidence="1">The sequence shown here is derived from an EMBL/GenBank/DDBJ whole genome shotgun (WGS) entry which is preliminary data.</text>
</comment>
<accession>A0A151NMI0</accession>
<proteinExistence type="predicted"/>
<organism evidence="1 2">
    <name type="scientific">Alligator mississippiensis</name>
    <name type="common">American alligator</name>
    <dbReference type="NCBI Taxonomy" id="8496"/>
    <lineage>
        <taxon>Eukaryota</taxon>
        <taxon>Metazoa</taxon>
        <taxon>Chordata</taxon>
        <taxon>Craniata</taxon>
        <taxon>Vertebrata</taxon>
        <taxon>Euteleostomi</taxon>
        <taxon>Archelosauria</taxon>
        <taxon>Archosauria</taxon>
        <taxon>Crocodylia</taxon>
        <taxon>Alligatoridae</taxon>
        <taxon>Alligatorinae</taxon>
        <taxon>Alligator</taxon>
    </lineage>
</organism>
<reference evidence="1 2" key="1">
    <citation type="journal article" date="2012" name="Genome Biol.">
        <title>Sequencing three crocodilian genomes to illuminate the evolution of archosaurs and amniotes.</title>
        <authorList>
            <person name="St John J.A."/>
            <person name="Braun E.L."/>
            <person name="Isberg S.R."/>
            <person name="Miles L.G."/>
            <person name="Chong A.Y."/>
            <person name="Gongora J."/>
            <person name="Dalzell P."/>
            <person name="Moran C."/>
            <person name="Bed'hom B."/>
            <person name="Abzhanov A."/>
            <person name="Burgess S.C."/>
            <person name="Cooksey A.M."/>
            <person name="Castoe T.A."/>
            <person name="Crawford N.G."/>
            <person name="Densmore L.D."/>
            <person name="Drew J.C."/>
            <person name="Edwards S.V."/>
            <person name="Faircloth B.C."/>
            <person name="Fujita M.K."/>
            <person name="Greenwold M.J."/>
            <person name="Hoffmann F.G."/>
            <person name="Howard J.M."/>
            <person name="Iguchi T."/>
            <person name="Janes D.E."/>
            <person name="Khan S.Y."/>
            <person name="Kohno S."/>
            <person name="de Koning A.J."/>
            <person name="Lance S.L."/>
            <person name="McCarthy F.M."/>
            <person name="McCormack J.E."/>
            <person name="Merchant M.E."/>
            <person name="Peterson D.G."/>
            <person name="Pollock D.D."/>
            <person name="Pourmand N."/>
            <person name="Raney B.J."/>
            <person name="Roessler K.A."/>
            <person name="Sanford J.R."/>
            <person name="Sawyer R.H."/>
            <person name="Schmidt C.J."/>
            <person name="Triplett E.W."/>
            <person name="Tuberville T.D."/>
            <person name="Venegas-Anaya M."/>
            <person name="Howard J.T."/>
            <person name="Jarvis E.D."/>
            <person name="Guillette L.J.Jr."/>
            <person name="Glenn T.C."/>
            <person name="Green R.E."/>
            <person name="Ray D.A."/>
        </authorList>
    </citation>
    <scope>NUCLEOTIDE SEQUENCE [LARGE SCALE GENOMIC DNA]</scope>
    <source>
        <strain evidence="1">KSC_2009_1</strain>
    </source>
</reference>
<name>A0A151NMI0_ALLMI</name>
<sequence length="107" mass="12318">MALQSYKVRPQTLARVEERLFVLHYGYAPFLSLTSRNLAFTIQNTDVNVPGPGHYDIAKIQGEGWVISLPWPGINSAVGHRHFAFGHQKTYMRQPKLRREKRKEPDS</sequence>
<gene>
    <name evidence="1" type="primary">STPG2-1</name>
    <name evidence="1" type="ORF">Y1Q_0019478</name>
</gene>
<keyword evidence="2" id="KW-1185">Reference proteome</keyword>
<evidence type="ECO:0000313" key="1">
    <source>
        <dbReference type="EMBL" id="KYO37998.1"/>
    </source>
</evidence>